<gene>
    <name evidence="2" type="ORF">M427DRAFT_502558</name>
</gene>
<feature type="compositionally biased region" description="Basic and acidic residues" evidence="1">
    <location>
        <begin position="184"/>
        <end position="202"/>
    </location>
</feature>
<evidence type="ECO:0000256" key="1">
    <source>
        <dbReference type="SAM" id="MobiDB-lite"/>
    </source>
</evidence>
<dbReference type="Proteomes" id="UP000070544">
    <property type="component" value="Unassembled WGS sequence"/>
</dbReference>
<sequence>MIPDPGEFKDLMQNVLRERVTPEECLEAAKWYCRTRRAADKFDEGYVRELRRIQSEWPHAIYCMYAEGLMYSLVSRVQSEASSFPGRQSPSRRLMRYWNEKDISEAADLVRDTVLSVKADTPEREQKAVRVLKTWQDLYGVDSPASVEDIVERRRKDPWAAFMGRDESRGRSWSTERERHFLRRRDQSRSRFASSRDDRTDSMPRSSRSSSSRTHYWFGLGEAGPSGGEMGPLGGANCESDTVKLASSGSASENKICGEMEYVVLKLPDL</sequence>
<keyword evidence="3" id="KW-1185">Reference proteome</keyword>
<dbReference type="AlphaFoldDB" id="A0A139A762"/>
<evidence type="ECO:0000313" key="3">
    <source>
        <dbReference type="Proteomes" id="UP000070544"/>
    </source>
</evidence>
<proteinExistence type="predicted"/>
<protein>
    <submittedName>
        <fullName evidence="2">Uncharacterized protein</fullName>
    </submittedName>
</protein>
<feature type="region of interest" description="Disordered" evidence="1">
    <location>
        <begin position="184"/>
        <end position="223"/>
    </location>
</feature>
<organism evidence="2 3">
    <name type="scientific">Gonapodya prolifera (strain JEL478)</name>
    <name type="common">Monoblepharis prolifera</name>
    <dbReference type="NCBI Taxonomy" id="1344416"/>
    <lineage>
        <taxon>Eukaryota</taxon>
        <taxon>Fungi</taxon>
        <taxon>Fungi incertae sedis</taxon>
        <taxon>Chytridiomycota</taxon>
        <taxon>Chytridiomycota incertae sedis</taxon>
        <taxon>Monoblepharidomycetes</taxon>
        <taxon>Monoblepharidales</taxon>
        <taxon>Gonapodyaceae</taxon>
        <taxon>Gonapodya</taxon>
    </lineage>
</organism>
<accession>A0A139A762</accession>
<name>A0A139A762_GONPJ</name>
<evidence type="ECO:0000313" key="2">
    <source>
        <dbReference type="EMBL" id="KXS12295.1"/>
    </source>
</evidence>
<feature type="compositionally biased region" description="Low complexity" evidence="1">
    <location>
        <begin position="203"/>
        <end position="213"/>
    </location>
</feature>
<dbReference type="EMBL" id="KQ965789">
    <property type="protein sequence ID" value="KXS12295.1"/>
    <property type="molecule type" value="Genomic_DNA"/>
</dbReference>
<reference evidence="2 3" key="1">
    <citation type="journal article" date="2015" name="Genome Biol. Evol.">
        <title>Phylogenomic analyses indicate that early fungi evolved digesting cell walls of algal ancestors of land plants.</title>
        <authorList>
            <person name="Chang Y."/>
            <person name="Wang S."/>
            <person name="Sekimoto S."/>
            <person name="Aerts A.L."/>
            <person name="Choi C."/>
            <person name="Clum A."/>
            <person name="LaButti K.M."/>
            <person name="Lindquist E.A."/>
            <person name="Yee Ngan C."/>
            <person name="Ohm R.A."/>
            <person name="Salamov A.A."/>
            <person name="Grigoriev I.V."/>
            <person name="Spatafora J.W."/>
            <person name="Berbee M.L."/>
        </authorList>
    </citation>
    <scope>NUCLEOTIDE SEQUENCE [LARGE SCALE GENOMIC DNA]</scope>
    <source>
        <strain evidence="2 3">JEL478</strain>
    </source>
</reference>